<feature type="transmembrane region" description="Helical" evidence="1">
    <location>
        <begin position="163"/>
        <end position="182"/>
    </location>
</feature>
<dbReference type="AlphaFoldDB" id="A0A7C9GP74"/>
<proteinExistence type="predicted"/>
<sequence>MDFLKLLKSFEDLLFELLSWIIYYPLTLWRVITTPLAMVRYSNHEQTEAVTDRYTDTLSPPLFLLVTIALLHGVELVLGLPVLTAKTAAARAITASDENLIVARSMLYALLPLFAAWRYVAAKGHPPERKYLRAPFYGQCYLAAVYALGLATSVILIQRGGALPVMIGEIGAVLITLWYLGVQTLQFRSSLGCGTGRAAWLAIRSYFEAVIVFVTAAIVISGIPST</sequence>
<keyword evidence="1" id="KW-0812">Transmembrane</keyword>
<protein>
    <recommendedName>
        <fullName evidence="4">Permease</fullName>
    </recommendedName>
</protein>
<feature type="transmembrane region" description="Helical" evidence="1">
    <location>
        <begin position="140"/>
        <end position="157"/>
    </location>
</feature>
<keyword evidence="1" id="KW-1133">Transmembrane helix</keyword>
<dbReference type="OrthoDB" id="8820484at2"/>
<dbReference type="RefSeq" id="WP_152577814.1">
    <property type="nucleotide sequence ID" value="NZ_JAATJI010000002.1"/>
</dbReference>
<feature type="transmembrane region" description="Helical" evidence="1">
    <location>
        <begin position="62"/>
        <end position="81"/>
    </location>
</feature>
<name>A0A7C9GP74_9SPHN</name>
<dbReference type="Proteomes" id="UP000481327">
    <property type="component" value="Unassembled WGS sequence"/>
</dbReference>
<evidence type="ECO:0000256" key="1">
    <source>
        <dbReference type="SAM" id="Phobius"/>
    </source>
</evidence>
<dbReference type="EMBL" id="WIOL01000003">
    <property type="protein sequence ID" value="MQT17335.1"/>
    <property type="molecule type" value="Genomic_DNA"/>
</dbReference>
<evidence type="ECO:0008006" key="4">
    <source>
        <dbReference type="Google" id="ProtNLM"/>
    </source>
</evidence>
<organism evidence="2 3">
    <name type="scientific">Sandarakinorhabdus fusca</name>
    <dbReference type="NCBI Taxonomy" id="1439888"/>
    <lineage>
        <taxon>Bacteria</taxon>
        <taxon>Pseudomonadati</taxon>
        <taxon>Pseudomonadota</taxon>
        <taxon>Alphaproteobacteria</taxon>
        <taxon>Sphingomonadales</taxon>
        <taxon>Sphingosinicellaceae</taxon>
        <taxon>Sandarakinorhabdus</taxon>
    </lineage>
</organism>
<feature type="transmembrane region" description="Helical" evidence="1">
    <location>
        <begin position="203"/>
        <end position="223"/>
    </location>
</feature>
<keyword evidence="3" id="KW-1185">Reference proteome</keyword>
<feature type="transmembrane region" description="Helical" evidence="1">
    <location>
        <begin position="20"/>
        <end position="41"/>
    </location>
</feature>
<feature type="transmembrane region" description="Helical" evidence="1">
    <location>
        <begin position="101"/>
        <end position="120"/>
    </location>
</feature>
<evidence type="ECO:0000313" key="2">
    <source>
        <dbReference type="EMBL" id="MQT17335.1"/>
    </source>
</evidence>
<reference evidence="2 3" key="1">
    <citation type="submission" date="2019-09" db="EMBL/GenBank/DDBJ databases">
        <title>Polymorphobacter sp. isolated from a lake in China.</title>
        <authorList>
            <person name="Liu Z."/>
        </authorList>
    </citation>
    <scope>NUCLEOTIDE SEQUENCE [LARGE SCALE GENOMIC DNA]</scope>
    <source>
        <strain evidence="2 3">D40P</strain>
    </source>
</reference>
<evidence type="ECO:0000313" key="3">
    <source>
        <dbReference type="Proteomes" id="UP000481327"/>
    </source>
</evidence>
<keyword evidence="1" id="KW-0472">Membrane</keyword>
<gene>
    <name evidence="2" type="ORF">F3168_08675</name>
</gene>
<comment type="caution">
    <text evidence="2">The sequence shown here is derived from an EMBL/GenBank/DDBJ whole genome shotgun (WGS) entry which is preliminary data.</text>
</comment>
<accession>A0A7C9GP74</accession>